<feature type="region of interest" description="Disordered" evidence="1">
    <location>
        <begin position="172"/>
        <end position="193"/>
    </location>
</feature>
<evidence type="ECO:0000256" key="1">
    <source>
        <dbReference type="SAM" id="MobiDB-lite"/>
    </source>
</evidence>
<protein>
    <recommendedName>
        <fullName evidence="4">Excalibur calcium-binding domain-containing protein</fullName>
    </recommendedName>
</protein>
<evidence type="ECO:0000313" key="2">
    <source>
        <dbReference type="EMBL" id="QUF06392.1"/>
    </source>
</evidence>
<name>A0AA45R5W6_9PSEU</name>
<gene>
    <name evidence="2" type="ORF">KCV87_10230</name>
</gene>
<organism evidence="2 3">
    <name type="scientific">Actinosynnema pretiosum subsp. pretiosum</name>
    <dbReference type="NCBI Taxonomy" id="103721"/>
    <lineage>
        <taxon>Bacteria</taxon>
        <taxon>Bacillati</taxon>
        <taxon>Actinomycetota</taxon>
        <taxon>Actinomycetes</taxon>
        <taxon>Pseudonocardiales</taxon>
        <taxon>Pseudonocardiaceae</taxon>
        <taxon>Actinosynnema</taxon>
    </lineage>
</organism>
<feature type="compositionally biased region" description="Pro residues" evidence="1">
    <location>
        <begin position="126"/>
        <end position="136"/>
    </location>
</feature>
<evidence type="ECO:0000313" key="3">
    <source>
        <dbReference type="Proteomes" id="UP000677152"/>
    </source>
</evidence>
<reference evidence="2" key="1">
    <citation type="submission" date="2021-04" db="EMBL/GenBank/DDBJ databases">
        <title>Genomic sequence of Actinosynnema pretiosum subsp. pretiosum ATCC 31280 (C-14919).</title>
        <authorList>
            <person name="Bai L."/>
            <person name="Wang X."/>
            <person name="Xiao Y."/>
        </authorList>
    </citation>
    <scope>NUCLEOTIDE SEQUENCE</scope>
    <source>
        <strain evidence="2">ATCC 31280</strain>
    </source>
</reference>
<evidence type="ECO:0008006" key="4">
    <source>
        <dbReference type="Google" id="ProtNLM"/>
    </source>
</evidence>
<proteinExistence type="predicted"/>
<sequence>MRENSSQGVWLLPGNLPVPLTGVEQHQDVLAAYDAPPGGHSEVQVELVVLAPAVGARTVEARIGGRRVGQLNPAMSLRYAGLLERAAASGVRPVCEAKAKRGRFGIELTVMVPADPDSRHPGAGAPKPPRAAPPAPAARSRKPLWISAGVVLALMIAALAVNARQQSSQAGSVAPLVTSSSAAPTTTTTSSTAPVMTTAPVTTTAPATAEELIPPVSLVVPPLGGTSAAPVNDGCHPNYADACVPIADDVDCAGGSGNGPAYVRGPVRVVGADVYDLDRNSDGVACE</sequence>
<dbReference type="AlphaFoldDB" id="A0AA45R5W6"/>
<feature type="region of interest" description="Disordered" evidence="1">
    <location>
        <begin position="113"/>
        <end position="138"/>
    </location>
</feature>
<accession>A0AA45R5W6</accession>
<dbReference type="Proteomes" id="UP000677152">
    <property type="component" value="Chromosome"/>
</dbReference>
<dbReference type="EMBL" id="CP073249">
    <property type="protein sequence ID" value="QUF06392.1"/>
    <property type="molecule type" value="Genomic_DNA"/>
</dbReference>